<dbReference type="Pfam" id="PF19578">
    <property type="entry name" value="DUF6090"/>
    <property type="match status" value="1"/>
</dbReference>
<dbReference type="InterPro" id="IPR045749">
    <property type="entry name" value="DUF6090"/>
</dbReference>
<keyword evidence="3" id="KW-1185">Reference proteome</keyword>
<sequence>MLQQNQVTRYLLYALGEIILVMIGILLALQVNTWNEQRKSKALEQKTLRQLNADLRQNYSEIKSIRDGVEIEIEAGEKILHYLETEEPVTDSLLTWIQDLLASGIFNNANTTYTNLQNGDGNLISNDSLRLRITLMYEEDFTNIFNREERLYTDYLPKLREESLTKFKPGPMLNKPPDSPRDFILSTPTNYSLLRKDQYFKNVIFELTNFRKLRLRFLNETLIDLEKLIDDINQEHSR</sequence>
<evidence type="ECO:0000313" key="3">
    <source>
        <dbReference type="Proteomes" id="UP001595805"/>
    </source>
</evidence>
<accession>A0ABV8ASP7</accession>
<keyword evidence="1" id="KW-1133">Transmembrane helix</keyword>
<dbReference type="Proteomes" id="UP001595805">
    <property type="component" value="Unassembled WGS sequence"/>
</dbReference>
<protein>
    <submittedName>
        <fullName evidence="2">DUF6090 family protein</fullName>
    </submittedName>
</protein>
<organism evidence="2 3">
    <name type="scientific">Algoriphagus namhaensis</name>
    <dbReference type="NCBI Taxonomy" id="915353"/>
    <lineage>
        <taxon>Bacteria</taxon>
        <taxon>Pseudomonadati</taxon>
        <taxon>Bacteroidota</taxon>
        <taxon>Cytophagia</taxon>
        <taxon>Cytophagales</taxon>
        <taxon>Cyclobacteriaceae</taxon>
        <taxon>Algoriphagus</taxon>
    </lineage>
</organism>
<proteinExistence type="predicted"/>
<keyword evidence="1" id="KW-0472">Membrane</keyword>
<dbReference type="EMBL" id="JBHRZS010000006">
    <property type="protein sequence ID" value="MFC3879794.1"/>
    <property type="molecule type" value="Genomic_DNA"/>
</dbReference>
<evidence type="ECO:0000256" key="1">
    <source>
        <dbReference type="SAM" id="Phobius"/>
    </source>
</evidence>
<dbReference type="RefSeq" id="WP_377904551.1">
    <property type="nucleotide sequence ID" value="NZ_JBHRZS010000006.1"/>
</dbReference>
<comment type="caution">
    <text evidence="2">The sequence shown here is derived from an EMBL/GenBank/DDBJ whole genome shotgun (WGS) entry which is preliminary data.</text>
</comment>
<name>A0ABV8ASP7_9BACT</name>
<keyword evidence="1" id="KW-0812">Transmembrane</keyword>
<feature type="transmembrane region" description="Helical" evidence="1">
    <location>
        <begin position="12"/>
        <end position="31"/>
    </location>
</feature>
<evidence type="ECO:0000313" key="2">
    <source>
        <dbReference type="EMBL" id="MFC3879794.1"/>
    </source>
</evidence>
<reference evidence="3" key="1">
    <citation type="journal article" date="2019" name="Int. J. Syst. Evol. Microbiol.">
        <title>The Global Catalogue of Microorganisms (GCM) 10K type strain sequencing project: providing services to taxonomists for standard genome sequencing and annotation.</title>
        <authorList>
            <consortium name="The Broad Institute Genomics Platform"/>
            <consortium name="The Broad Institute Genome Sequencing Center for Infectious Disease"/>
            <person name="Wu L."/>
            <person name="Ma J."/>
        </authorList>
    </citation>
    <scope>NUCLEOTIDE SEQUENCE [LARGE SCALE GENOMIC DNA]</scope>
    <source>
        <strain evidence="3">CCUG 60523</strain>
    </source>
</reference>
<gene>
    <name evidence="2" type="ORF">ACFOSV_06385</name>
</gene>